<organism evidence="1 2">
    <name type="scientific">Weizmannia acidilactici</name>
    <dbReference type="NCBI Taxonomy" id="2607726"/>
    <lineage>
        <taxon>Bacteria</taxon>
        <taxon>Bacillati</taxon>
        <taxon>Bacillota</taxon>
        <taxon>Bacilli</taxon>
        <taxon>Bacillales</taxon>
        <taxon>Bacillaceae</taxon>
        <taxon>Heyndrickxia</taxon>
    </lineage>
</organism>
<dbReference type="AlphaFoldDB" id="A0A5J4J521"/>
<dbReference type="Pfam" id="PF11009">
    <property type="entry name" value="BrxC"/>
    <property type="match status" value="1"/>
</dbReference>
<dbReference type="RefSeq" id="WP_151681211.1">
    <property type="nucleotide sequence ID" value="NZ_BKZQ01000014.1"/>
</dbReference>
<proteinExistence type="predicted"/>
<protein>
    <recommendedName>
        <fullName evidence="3">General stress protein</fullName>
    </recommendedName>
</protein>
<accession>A0A5J4J521</accession>
<evidence type="ECO:0000313" key="1">
    <source>
        <dbReference type="EMBL" id="GER70066.1"/>
    </source>
</evidence>
<gene>
    <name evidence="1" type="primary">ytxJ</name>
    <name evidence="1" type="ORF">BpJC7_13690</name>
</gene>
<dbReference type="EMBL" id="BKZQ01000014">
    <property type="protein sequence ID" value="GER70066.1"/>
    <property type="molecule type" value="Genomic_DNA"/>
</dbReference>
<keyword evidence="2" id="KW-1185">Reference proteome</keyword>
<dbReference type="NCBIfam" id="TIGR04019">
    <property type="entry name" value="B_thiol_YtxJ"/>
    <property type="match status" value="1"/>
</dbReference>
<dbReference type="Gene3D" id="3.40.30.10">
    <property type="entry name" value="Glutaredoxin"/>
    <property type="match status" value="1"/>
</dbReference>
<comment type="caution">
    <text evidence="1">The sequence shown here is derived from an EMBL/GenBank/DDBJ whole genome shotgun (WGS) entry which is preliminary data.</text>
</comment>
<reference evidence="1 2" key="1">
    <citation type="submission" date="2019-09" db="EMBL/GenBank/DDBJ databases">
        <title>Draft genome sequence of Bacillus sp. JC-7.</title>
        <authorList>
            <person name="Tanaka N."/>
            <person name="Shiwa Y."/>
            <person name="Fujita N."/>
            <person name="Tanasupawat S."/>
        </authorList>
    </citation>
    <scope>NUCLEOTIDE SEQUENCE [LARGE SCALE GENOMIC DNA]</scope>
    <source>
        <strain evidence="1 2">JC-7</strain>
    </source>
</reference>
<evidence type="ECO:0000313" key="2">
    <source>
        <dbReference type="Proteomes" id="UP000391919"/>
    </source>
</evidence>
<sequence length="107" mass="12200">MAVQQLHTVEELEQFVQGSGKRLLFKHSTRCPISAKAHEEFLGFVKETDIPAAEVLVIEDRPVSNHIAETFGIRHESPQIFLLENGEVRWNEDHAKITREAIQQAVQ</sequence>
<dbReference type="InterPro" id="IPR036249">
    <property type="entry name" value="Thioredoxin-like_sf"/>
</dbReference>
<dbReference type="SUPFAM" id="SSF52833">
    <property type="entry name" value="Thioredoxin-like"/>
    <property type="match status" value="1"/>
</dbReference>
<dbReference type="Proteomes" id="UP000391919">
    <property type="component" value="Unassembled WGS sequence"/>
</dbReference>
<dbReference type="InterPro" id="IPR022551">
    <property type="entry name" value="BrxC"/>
</dbReference>
<name>A0A5J4J521_9BACI</name>
<evidence type="ECO:0008006" key="3">
    <source>
        <dbReference type="Google" id="ProtNLM"/>
    </source>
</evidence>